<dbReference type="Gene3D" id="3.90.180.10">
    <property type="entry name" value="Medium-chain alcohol dehydrogenases, catalytic domain"/>
    <property type="match status" value="1"/>
</dbReference>
<sequence>AALSGFEVITTSSPAHFDYLKSLGASAVIDCSAADTAAQIPLAAGGPVKYMLDSVSLPSTQLLGVNILQPKGTLFKLQSQPPTKEAADAKDITILACMGLWFKYVLDCPGPIICIKSQWDTLKGLLECGVFKFNRPTVLARGLHTWEEAFDRHRQGKVSDTKVI</sequence>
<name>A0AAD7HIS2_9AGAR</name>
<dbReference type="PANTHER" id="PTHR45348">
    <property type="entry name" value="HYPOTHETICAL OXIDOREDUCTASE (EUROFUNG)"/>
    <property type="match status" value="1"/>
</dbReference>
<keyword evidence="3" id="KW-1185">Reference proteome</keyword>
<evidence type="ECO:0000313" key="2">
    <source>
        <dbReference type="EMBL" id="KAJ7721536.1"/>
    </source>
</evidence>
<dbReference type="InterPro" id="IPR036291">
    <property type="entry name" value="NAD(P)-bd_dom_sf"/>
</dbReference>
<dbReference type="Gene3D" id="3.40.50.720">
    <property type="entry name" value="NAD(P)-binding Rossmann-like Domain"/>
    <property type="match status" value="1"/>
</dbReference>
<feature type="domain" description="Alcohol dehydrogenase-like C-terminal" evidence="1">
    <location>
        <begin position="1"/>
        <end position="91"/>
    </location>
</feature>
<feature type="non-terminal residue" evidence="2">
    <location>
        <position position="1"/>
    </location>
</feature>
<evidence type="ECO:0000259" key="1">
    <source>
        <dbReference type="Pfam" id="PF00107"/>
    </source>
</evidence>
<dbReference type="GO" id="GO:0016651">
    <property type="term" value="F:oxidoreductase activity, acting on NAD(P)H"/>
    <property type="evidence" value="ECO:0007669"/>
    <property type="project" value="InterPro"/>
</dbReference>
<dbReference type="EMBL" id="JARJLG010000267">
    <property type="protein sequence ID" value="KAJ7721536.1"/>
    <property type="molecule type" value="Genomic_DNA"/>
</dbReference>
<dbReference type="Pfam" id="PF00107">
    <property type="entry name" value="ADH_zinc_N"/>
    <property type="match status" value="1"/>
</dbReference>
<dbReference type="PANTHER" id="PTHR45348:SF2">
    <property type="entry name" value="ZINC-TYPE ALCOHOL DEHYDROGENASE-LIKE PROTEIN C2E1P3.01"/>
    <property type="match status" value="1"/>
</dbReference>
<accession>A0AAD7HIS2</accession>
<proteinExistence type="predicted"/>
<comment type="caution">
    <text evidence="2">The sequence shown here is derived from an EMBL/GenBank/DDBJ whole genome shotgun (WGS) entry which is preliminary data.</text>
</comment>
<evidence type="ECO:0000313" key="3">
    <source>
        <dbReference type="Proteomes" id="UP001215280"/>
    </source>
</evidence>
<protein>
    <recommendedName>
        <fullName evidence="1">Alcohol dehydrogenase-like C-terminal domain-containing protein</fullName>
    </recommendedName>
</protein>
<dbReference type="AlphaFoldDB" id="A0AAD7HIS2"/>
<reference evidence="2" key="1">
    <citation type="submission" date="2023-03" db="EMBL/GenBank/DDBJ databases">
        <title>Massive genome expansion in bonnet fungi (Mycena s.s.) driven by repeated elements and novel gene families across ecological guilds.</title>
        <authorList>
            <consortium name="Lawrence Berkeley National Laboratory"/>
            <person name="Harder C.B."/>
            <person name="Miyauchi S."/>
            <person name="Viragh M."/>
            <person name="Kuo A."/>
            <person name="Thoen E."/>
            <person name="Andreopoulos B."/>
            <person name="Lu D."/>
            <person name="Skrede I."/>
            <person name="Drula E."/>
            <person name="Henrissat B."/>
            <person name="Morin E."/>
            <person name="Kohler A."/>
            <person name="Barry K."/>
            <person name="LaButti K."/>
            <person name="Morin E."/>
            <person name="Salamov A."/>
            <person name="Lipzen A."/>
            <person name="Mereny Z."/>
            <person name="Hegedus B."/>
            <person name="Baldrian P."/>
            <person name="Stursova M."/>
            <person name="Weitz H."/>
            <person name="Taylor A."/>
            <person name="Grigoriev I.V."/>
            <person name="Nagy L.G."/>
            <person name="Martin F."/>
            <person name="Kauserud H."/>
        </authorList>
    </citation>
    <scope>NUCLEOTIDE SEQUENCE</scope>
    <source>
        <strain evidence="2">CBHHK188m</strain>
    </source>
</reference>
<gene>
    <name evidence="2" type="ORF">DFH07DRAFT_714216</name>
</gene>
<dbReference type="Proteomes" id="UP001215280">
    <property type="component" value="Unassembled WGS sequence"/>
</dbReference>
<dbReference type="InterPro" id="IPR047122">
    <property type="entry name" value="Trans-enoyl_RdTase-like"/>
</dbReference>
<dbReference type="InterPro" id="IPR013149">
    <property type="entry name" value="ADH-like_C"/>
</dbReference>
<dbReference type="SUPFAM" id="SSF51735">
    <property type="entry name" value="NAD(P)-binding Rossmann-fold domains"/>
    <property type="match status" value="1"/>
</dbReference>
<feature type="non-terminal residue" evidence="2">
    <location>
        <position position="164"/>
    </location>
</feature>
<organism evidence="2 3">
    <name type="scientific">Mycena maculata</name>
    <dbReference type="NCBI Taxonomy" id="230809"/>
    <lineage>
        <taxon>Eukaryota</taxon>
        <taxon>Fungi</taxon>
        <taxon>Dikarya</taxon>
        <taxon>Basidiomycota</taxon>
        <taxon>Agaricomycotina</taxon>
        <taxon>Agaricomycetes</taxon>
        <taxon>Agaricomycetidae</taxon>
        <taxon>Agaricales</taxon>
        <taxon>Marasmiineae</taxon>
        <taxon>Mycenaceae</taxon>
        <taxon>Mycena</taxon>
    </lineage>
</organism>